<dbReference type="Pfam" id="PF00883">
    <property type="entry name" value="Peptidase_M17"/>
    <property type="match status" value="1"/>
</dbReference>
<accession>A0A0L0SGA5</accession>
<dbReference type="GO" id="GO:0030145">
    <property type="term" value="F:manganese ion binding"/>
    <property type="evidence" value="ECO:0007669"/>
    <property type="project" value="InterPro"/>
</dbReference>
<reference evidence="6 7" key="1">
    <citation type="submission" date="2009-11" db="EMBL/GenBank/DDBJ databases">
        <title>Annotation of Allomyces macrogynus ATCC 38327.</title>
        <authorList>
            <consortium name="The Broad Institute Genome Sequencing Platform"/>
            <person name="Russ C."/>
            <person name="Cuomo C."/>
            <person name="Burger G."/>
            <person name="Gray M.W."/>
            <person name="Holland P.W.H."/>
            <person name="King N."/>
            <person name="Lang F.B.F."/>
            <person name="Roger A.J."/>
            <person name="Ruiz-Trillo I."/>
            <person name="Young S.K."/>
            <person name="Zeng Q."/>
            <person name="Gargeya S."/>
            <person name="Fitzgerald M."/>
            <person name="Haas B."/>
            <person name="Abouelleil A."/>
            <person name="Alvarado L."/>
            <person name="Arachchi H.M."/>
            <person name="Berlin A."/>
            <person name="Chapman S.B."/>
            <person name="Gearin G."/>
            <person name="Goldberg J."/>
            <person name="Griggs A."/>
            <person name="Gujja S."/>
            <person name="Hansen M."/>
            <person name="Heiman D."/>
            <person name="Howarth C."/>
            <person name="Larimer J."/>
            <person name="Lui A."/>
            <person name="MacDonald P.J.P."/>
            <person name="McCowen C."/>
            <person name="Montmayeur A."/>
            <person name="Murphy C."/>
            <person name="Neiman D."/>
            <person name="Pearson M."/>
            <person name="Priest M."/>
            <person name="Roberts A."/>
            <person name="Saif S."/>
            <person name="Shea T."/>
            <person name="Sisk P."/>
            <person name="Stolte C."/>
            <person name="Sykes S."/>
            <person name="Wortman J."/>
            <person name="Nusbaum C."/>
            <person name="Birren B."/>
        </authorList>
    </citation>
    <scope>NUCLEOTIDE SEQUENCE [LARGE SCALE GENOMIC DNA]</scope>
    <source>
        <strain evidence="6 7">ATCC 38327</strain>
    </source>
</reference>
<organism evidence="6 7">
    <name type="scientific">Allomyces macrogynus (strain ATCC 38327)</name>
    <name type="common">Allomyces javanicus var. macrogynus</name>
    <dbReference type="NCBI Taxonomy" id="578462"/>
    <lineage>
        <taxon>Eukaryota</taxon>
        <taxon>Fungi</taxon>
        <taxon>Fungi incertae sedis</taxon>
        <taxon>Blastocladiomycota</taxon>
        <taxon>Blastocladiomycetes</taxon>
        <taxon>Blastocladiales</taxon>
        <taxon>Blastocladiaceae</taxon>
        <taxon>Allomyces</taxon>
    </lineage>
</organism>
<proteinExistence type="inferred from homology"/>
<keyword evidence="7" id="KW-1185">Reference proteome</keyword>
<dbReference type="EMBL" id="GG745338">
    <property type="protein sequence ID" value="KNE61458.1"/>
    <property type="molecule type" value="Genomic_DNA"/>
</dbReference>
<dbReference type="InterPro" id="IPR000819">
    <property type="entry name" value="Peptidase_M17_C"/>
</dbReference>
<dbReference type="Proteomes" id="UP000054350">
    <property type="component" value="Unassembled WGS sequence"/>
</dbReference>
<keyword evidence="3" id="KW-0645">Protease</keyword>
<dbReference type="VEuPathDB" id="FungiDB:AMAG_18633"/>
<evidence type="ECO:0000256" key="1">
    <source>
        <dbReference type="ARBA" id="ARBA00009528"/>
    </source>
</evidence>
<dbReference type="AlphaFoldDB" id="A0A0L0SGA5"/>
<keyword evidence="4" id="KW-0378">Hydrolase</keyword>
<dbReference type="InterPro" id="IPR011356">
    <property type="entry name" value="Leucine_aapep/pepB"/>
</dbReference>
<dbReference type="SUPFAM" id="SSF53187">
    <property type="entry name" value="Zn-dependent exopeptidases"/>
    <property type="match status" value="1"/>
</dbReference>
<dbReference type="GO" id="GO:0006508">
    <property type="term" value="P:proteolysis"/>
    <property type="evidence" value="ECO:0007669"/>
    <property type="project" value="UniProtKB-KW"/>
</dbReference>
<dbReference type="GO" id="GO:0070006">
    <property type="term" value="F:metalloaminopeptidase activity"/>
    <property type="evidence" value="ECO:0007669"/>
    <property type="project" value="InterPro"/>
</dbReference>
<dbReference type="Gene3D" id="3.40.630.10">
    <property type="entry name" value="Zn peptidases"/>
    <property type="match status" value="1"/>
</dbReference>
<evidence type="ECO:0000256" key="3">
    <source>
        <dbReference type="ARBA" id="ARBA00022670"/>
    </source>
</evidence>
<dbReference type="OrthoDB" id="412814at2759"/>
<evidence type="ECO:0000256" key="4">
    <source>
        <dbReference type="ARBA" id="ARBA00022801"/>
    </source>
</evidence>
<dbReference type="CDD" id="cd00433">
    <property type="entry name" value="Peptidase_M17"/>
    <property type="match status" value="1"/>
</dbReference>
<dbReference type="PRINTS" id="PR00481">
    <property type="entry name" value="LAMNOPPTDASE"/>
</dbReference>
<evidence type="ECO:0000256" key="2">
    <source>
        <dbReference type="ARBA" id="ARBA00022438"/>
    </source>
</evidence>
<sequence length="406" mass="42560">MGVLRSDKLRAAAEAHVPATGDALVVVVVENAAEAFAAGLAVAKNWPLYTRKTGGERDERTVYVDFAVADSSEVDYEELTKVAKAVRDTQRRVDTAPCELTTSIYVAEAQALVERLDDPTVSITIIQGEDLREQGFGGLWGVGKAAEFPPALVVLSRVPETVEKTVALVGKGIVYDCGGLSLKPTASMTTMKSDMGGSAAVLGAFEALVTTGAAPTTAVHALLCLAENAIDAKAYKNDDILTLYSGKTVEIVNTDAEGRLVLGDGVAYASKHLNPDVVVDIATLTGAQFITTGTVHAAVLTADEEVEAKIVAAGKTTGDLTYPMIYAKELLMPQFESKVADMTNSVKDRMCASSAAAGHFVEAHLDAEFTGAGKAFLHVDIAGPSMSAGRATGHGAALLYQFTKNF</sequence>
<dbReference type="Gene3D" id="3.40.50.10590">
    <property type="entry name" value="Zn-dependent exopeptidases"/>
    <property type="match status" value="1"/>
</dbReference>
<keyword evidence="2" id="KW-0031">Aminopeptidase</keyword>
<evidence type="ECO:0000259" key="5">
    <source>
        <dbReference type="PROSITE" id="PS00631"/>
    </source>
</evidence>
<gene>
    <name evidence="6" type="ORF">AMAG_18633</name>
</gene>
<name>A0A0L0SGA5_ALLM3</name>
<protein>
    <recommendedName>
        <fullName evidence="5">Cytosol aminopeptidase domain-containing protein</fullName>
    </recommendedName>
</protein>
<feature type="domain" description="Cytosol aminopeptidase" evidence="5">
    <location>
        <begin position="253"/>
        <end position="260"/>
    </location>
</feature>
<evidence type="ECO:0000313" key="6">
    <source>
        <dbReference type="EMBL" id="KNE61459.1"/>
    </source>
</evidence>
<evidence type="ECO:0000313" key="7">
    <source>
        <dbReference type="Proteomes" id="UP000054350"/>
    </source>
</evidence>
<dbReference type="GO" id="GO:0005737">
    <property type="term" value="C:cytoplasm"/>
    <property type="evidence" value="ECO:0007669"/>
    <property type="project" value="InterPro"/>
</dbReference>
<reference evidence="6 7" key="2">
    <citation type="submission" date="2009-11" db="EMBL/GenBank/DDBJ databases">
        <title>The Genome Sequence of Allomyces macrogynus strain ATCC 38327.</title>
        <authorList>
            <consortium name="The Broad Institute Genome Sequencing Platform"/>
            <person name="Russ C."/>
            <person name="Cuomo C."/>
            <person name="Shea T."/>
            <person name="Young S.K."/>
            <person name="Zeng Q."/>
            <person name="Koehrsen M."/>
            <person name="Haas B."/>
            <person name="Borodovsky M."/>
            <person name="Guigo R."/>
            <person name="Alvarado L."/>
            <person name="Berlin A."/>
            <person name="Borenstein D."/>
            <person name="Chen Z."/>
            <person name="Engels R."/>
            <person name="Freedman E."/>
            <person name="Gellesch M."/>
            <person name="Goldberg J."/>
            <person name="Griggs A."/>
            <person name="Gujja S."/>
            <person name="Heiman D."/>
            <person name="Hepburn T."/>
            <person name="Howarth C."/>
            <person name="Jen D."/>
            <person name="Larson L."/>
            <person name="Lewis B."/>
            <person name="Mehta T."/>
            <person name="Park D."/>
            <person name="Pearson M."/>
            <person name="Roberts A."/>
            <person name="Saif S."/>
            <person name="Shenoy N."/>
            <person name="Sisk P."/>
            <person name="Stolte C."/>
            <person name="Sykes S."/>
            <person name="Walk T."/>
            <person name="White J."/>
            <person name="Yandava C."/>
            <person name="Burger G."/>
            <person name="Gray M.W."/>
            <person name="Holland P.W.H."/>
            <person name="King N."/>
            <person name="Lang F.B.F."/>
            <person name="Roger A.J."/>
            <person name="Ruiz-Trillo I."/>
            <person name="Lander E."/>
            <person name="Nusbaum C."/>
        </authorList>
    </citation>
    <scope>NUCLEOTIDE SEQUENCE [LARGE SCALE GENOMIC DNA]</scope>
    <source>
        <strain evidence="6 7">ATCC 38327</strain>
    </source>
</reference>
<dbReference type="EMBL" id="GG745338">
    <property type="protein sequence ID" value="KNE61459.1"/>
    <property type="molecule type" value="Genomic_DNA"/>
</dbReference>
<dbReference type="PANTHER" id="PTHR11963">
    <property type="entry name" value="LEUCINE AMINOPEPTIDASE-RELATED"/>
    <property type="match status" value="1"/>
</dbReference>
<dbReference type="eggNOG" id="KOG2597">
    <property type="taxonomic scope" value="Eukaryota"/>
</dbReference>
<comment type="similarity">
    <text evidence="1">Belongs to the peptidase M17 family.</text>
</comment>
<dbReference type="PANTHER" id="PTHR11963:SF48">
    <property type="entry name" value="DIPEPTIDASE B, ISOFORM A"/>
    <property type="match status" value="1"/>
</dbReference>
<dbReference type="PROSITE" id="PS00631">
    <property type="entry name" value="CYTOSOL_AP"/>
    <property type="match status" value="1"/>
</dbReference>
<dbReference type="STRING" id="578462.A0A0L0SGA5"/>